<keyword evidence="3" id="KW-1185">Reference proteome</keyword>
<dbReference type="InterPro" id="IPR035897">
    <property type="entry name" value="Toll_tir_struct_dom_sf"/>
</dbReference>
<proteinExistence type="predicted"/>
<gene>
    <name evidence="2" type="ORF">BpHYR1_028759</name>
</gene>
<dbReference type="SUPFAM" id="SSF52200">
    <property type="entry name" value="Toll/Interleukin receptor TIR domain"/>
    <property type="match status" value="1"/>
</dbReference>
<dbReference type="GO" id="GO:0007165">
    <property type="term" value="P:signal transduction"/>
    <property type="evidence" value="ECO:0007669"/>
    <property type="project" value="InterPro"/>
</dbReference>
<dbReference type="PANTHER" id="PTHR46270">
    <property type="entry name" value="ARMADILLO-TYPE FOLD-RELATED"/>
    <property type="match status" value="1"/>
</dbReference>
<reference evidence="2 3" key="1">
    <citation type="journal article" date="2018" name="Sci. Rep.">
        <title>Genomic signatures of local adaptation to the degree of environmental predictability in rotifers.</title>
        <authorList>
            <person name="Franch-Gras L."/>
            <person name="Hahn C."/>
            <person name="Garcia-Roger E.M."/>
            <person name="Carmona M.J."/>
            <person name="Serra M."/>
            <person name="Gomez A."/>
        </authorList>
    </citation>
    <scope>NUCLEOTIDE SEQUENCE [LARGE SCALE GENOMIC DNA]</scope>
    <source>
        <strain evidence="2">HYR1</strain>
    </source>
</reference>
<comment type="caution">
    <text evidence="2">The sequence shown here is derived from an EMBL/GenBank/DDBJ whole genome shotgun (WGS) entry which is preliminary data.</text>
</comment>
<dbReference type="AlphaFoldDB" id="A0A3M7RS82"/>
<organism evidence="2 3">
    <name type="scientific">Brachionus plicatilis</name>
    <name type="common">Marine rotifer</name>
    <name type="synonym">Brachionus muelleri</name>
    <dbReference type="NCBI Taxonomy" id="10195"/>
    <lineage>
        <taxon>Eukaryota</taxon>
        <taxon>Metazoa</taxon>
        <taxon>Spiralia</taxon>
        <taxon>Gnathifera</taxon>
        <taxon>Rotifera</taxon>
        <taxon>Eurotatoria</taxon>
        <taxon>Monogononta</taxon>
        <taxon>Pseudotrocha</taxon>
        <taxon>Ploima</taxon>
        <taxon>Brachionidae</taxon>
        <taxon>Brachionus</taxon>
    </lineage>
</organism>
<sequence length="608" mass="69898">MISLNPVIPFLNKNHDSFLKTLLEIPYFIRAACIIKIIYDSFLNSRNLLFKENDKNSSINQAIELLSDLNPAEIISSSEAIDALNLIKNSQVQPNFLLEKKLDSVLNKILLELYHCRPFFQLQNTDSKALQRVDKESILETCLAIINYSSMNSVKFAKESLINGGLQAHLNFLKDTSFLDQARNTTFTNIDNLTFNLIDNLILNIYIYSKNCEENLNKWTELDTMSTLIKIAKLEPNTQIQVYLTIANIATDKQIEDFADIPDIVGLIQKKIKIIAESFAEKKYDRYPRQIMDDSQIMDVLVHCISESNGLKCSLLVFLSGLYRNEIETKHSLKLFAQLSFDTSIASDLASDAPIMDLLKKTPANALSEQIFWNIDQIKTINLEKKSKAGEHIMISYNSASRDLCLKIKSKFEQAGLKVWIDVENIHGSCLESMAQAIETSYCVLICLTEKYRQSINCQSEALYAFKLNKPIVPLIMQKGYENVKGWLGLIISDKIFINFTKYTFDECMKRVWREIQNVKTEPVLKLEEKGVPVEKWNEGQVKEWFQVNGLNESIRIFFEPCNGVILKQIYEMRRDAPEFFYQSFRGLNLDMNSILNFTHKLKAIFES</sequence>
<dbReference type="STRING" id="10195.A0A3M7RS82"/>
<dbReference type="Pfam" id="PF13676">
    <property type="entry name" value="TIR_2"/>
    <property type="match status" value="1"/>
</dbReference>
<dbReference type="PROSITE" id="PS50104">
    <property type="entry name" value="TIR"/>
    <property type="match status" value="1"/>
</dbReference>
<name>A0A3M7RS82_BRAPC</name>
<feature type="domain" description="TIR" evidence="1">
    <location>
        <begin position="389"/>
        <end position="520"/>
    </location>
</feature>
<dbReference type="EMBL" id="REGN01002743">
    <property type="protein sequence ID" value="RNA26411.1"/>
    <property type="molecule type" value="Genomic_DNA"/>
</dbReference>
<accession>A0A3M7RS82</accession>
<dbReference type="InterPro" id="IPR000157">
    <property type="entry name" value="TIR_dom"/>
</dbReference>
<dbReference type="Gene3D" id="3.40.50.10140">
    <property type="entry name" value="Toll/interleukin-1 receptor homology (TIR) domain"/>
    <property type="match status" value="1"/>
</dbReference>
<protein>
    <recommendedName>
        <fullName evidence="1">TIR domain-containing protein</fullName>
    </recommendedName>
</protein>
<dbReference type="OrthoDB" id="2148946at2759"/>
<evidence type="ECO:0000259" key="1">
    <source>
        <dbReference type="PROSITE" id="PS50104"/>
    </source>
</evidence>
<dbReference type="PANTHER" id="PTHR46270:SF2">
    <property type="entry name" value="TIR DOMAIN-CONTAINING PROTEIN"/>
    <property type="match status" value="1"/>
</dbReference>
<evidence type="ECO:0000313" key="3">
    <source>
        <dbReference type="Proteomes" id="UP000276133"/>
    </source>
</evidence>
<evidence type="ECO:0000313" key="2">
    <source>
        <dbReference type="EMBL" id="RNA26411.1"/>
    </source>
</evidence>
<dbReference type="Proteomes" id="UP000276133">
    <property type="component" value="Unassembled WGS sequence"/>
</dbReference>